<dbReference type="Proteomes" id="UP000486351">
    <property type="component" value="Unassembled WGS sequence"/>
</dbReference>
<name>A0A6G0SID3_9STRA</name>
<sequence length="51" mass="5493">MCSMITSSASLSALTYALGTSPWHAGTFQIRETTRINLPDVISSTAENVYV</sequence>
<gene>
    <name evidence="1" type="ORF">PF008_g2035</name>
</gene>
<dbReference type="AlphaFoldDB" id="A0A6G0SID3"/>
<accession>A0A6G0SID3</accession>
<evidence type="ECO:0000313" key="2">
    <source>
        <dbReference type="Proteomes" id="UP000486351"/>
    </source>
</evidence>
<evidence type="ECO:0000313" key="1">
    <source>
        <dbReference type="EMBL" id="KAE9359953.1"/>
    </source>
</evidence>
<protein>
    <submittedName>
        <fullName evidence="1">Uncharacterized protein</fullName>
    </submittedName>
</protein>
<proteinExistence type="predicted"/>
<comment type="caution">
    <text evidence="1">The sequence shown here is derived from an EMBL/GenBank/DDBJ whole genome shotgun (WGS) entry which is preliminary data.</text>
</comment>
<reference evidence="1 2" key="1">
    <citation type="submission" date="2018-09" db="EMBL/GenBank/DDBJ databases">
        <title>Genomic investigation of the strawberry pathogen Phytophthora fragariae indicates pathogenicity is determined by transcriptional variation in three key races.</title>
        <authorList>
            <person name="Adams T.M."/>
            <person name="Armitage A.D."/>
            <person name="Sobczyk M.K."/>
            <person name="Bates H.J."/>
            <person name="Dunwell J.M."/>
            <person name="Nellist C.F."/>
            <person name="Harrison R.J."/>
        </authorList>
    </citation>
    <scope>NUCLEOTIDE SEQUENCE [LARGE SCALE GENOMIC DNA]</scope>
    <source>
        <strain evidence="1 2">NOV-77</strain>
    </source>
</reference>
<organism evidence="1 2">
    <name type="scientific">Phytophthora fragariae</name>
    <dbReference type="NCBI Taxonomy" id="53985"/>
    <lineage>
        <taxon>Eukaryota</taxon>
        <taxon>Sar</taxon>
        <taxon>Stramenopiles</taxon>
        <taxon>Oomycota</taxon>
        <taxon>Peronosporomycetes</taxon>
        <taxon>Peronosporales</taxon>
        <taxon>Peronosporaceae</taxon>
        <taxon>Phytophthora</taxon>
    </lineage>
</organism>
<dbReference type="EMBL" id="QXFY01000053">
    <property type="protein sequence ID" value="KAE9359953.1"/>
    <property type="molecule type" value="Genomic_DNA"/>
</dbReference>